<protein>
    <submittedName>
        <fullName evidence="2">Uncharacterized protein</fullName>
    </submittedName>
</protein>
<dbReference type="RefSeq" id="WP_127766274.1">
    <property type="nucleotide sequence ID" value="NZ_SADE01000002.1"/>
</dbReference>
<dbReference type="Proteomes" id="UP000287447">
    <property type="component" value="Unassembled WGS sequence"/>
</dbReference>
<feature type="transmembrane region" description="Helical" evidence="1">
    <location>
        <begin position="58"/>
        <end position="82"/>
    </location>
</feature>
<feature type="transmembrane region" description="Helical" evidence="1">
    <location>
        <begin position="161"/>
        <end position="179"/>
    </location>
</feature>
<gene>
    <name evidence="2" type="ORF">EOI86_16675</name>
</gene>
<keyword evidence="1" id="KW-0472">Membrane</keyword>
<keyword evidence="1" id="KW-1133">Transmembrane helix</keyword>
<keyword evidence="1" id="KW-0812">Transmembrane</keyword>
<dbReference type="AlphaFoldDB" id="A0A3S2W5A1"/>
<comment type="caution">
    <text evidence="2">The sequence shown here is derived from an EMBL/GenBank/DDBJ whole genome shotgun (WGS) entry which is preliminary data.</text>
</comment>
<feature type="transmembrane region" description="Helical" evidence="1">
    <location>
        <begin position="138"/>
        <end position="156"/>
    </location>
</feature>
<evidence type="ECO:0000313" key="3">
    <source>
        <dbReference type="Proteomes" id="UP000287447"/>
    </source>
</evidence>
<evidence type="ECO:0000313" key="2">
    <source>
        <dbReference type="EMBL" id="RVU36798.1"/>
    </source>
</evidence>
<feature type="transmembrane region" description="Helical" evidence="1">
    <location>
        <begin position="27"/>
        <end position="46"/>
    </location>
</feature>
<dbReference type="OrthoDB" id="8479123at2"/>
<proteinExistence type="predicted"/>
<name>A0A3S2W5A1_9PROT</name>
<sequence length="434" mass="47552">MAQELADACTISALVLGLISPLMQLFLMWRAAVLSVIAFVAASLLFGPVRWSDQNFGYFVGNAILVLLCIIVLAALALRLIVATARGRLTSASIKGPETCWRAAIDFGILVATGAVVGLTLAILLANILGGSALGRPLDFGIVLAGCLSAAGFAAIRRFRFSVIGATACMCLSIVALVGKEQPSRILTQAVEIADGQPWCLATNHREKALSSIAQLGFFSLKKGYRSPHLTLMVRDDDMVRIVGNWSIRKQEFYRNGRHGNIGSCFPRTDFADALRTEIIDIQRVAVGPHLYSVPPEFLPIVTPNSLAVRSDMLIGTRDRARFFDDLLEIRYNVRPARIPDDALSLDRVQEVSAMDIDVLKSGQGVVVAGIDPVSGRRVVLNCLRGAWEDRLCQIRVEEDHMAYSFFLPLEQITRWRVAADRVVAFFDDLRVPQ</sequence>
<feature type="transmembrane region" description="Helical" evidence="1">
    <location>
        <begin position="103"/>
        <end position="126"/>
    </location>
</feature>
<reference evidence="3" key="1">
    <citation type="submission" date="2019-01" db="EMBL/GenBank/DDBJ databases">
        <title>Gri0909 isolated from a small marine red alga.</title>
        <authorList>
            <person name="Kim J."/>
            <person name="Jeong S.E."/>
            <person name="Jeon C.O."/>
        </authorList>
    </citation>
    <scope>NUCLEOTIDE SEQUENCE [LARGE SCALE GENOMIC DNA]</scope>
    <source>
        <strain evidence="3">Gri0909</strain>
    </source>
</reference>
<accession>A0A3S2W5A1</accession>
<keyword evidence="3" id="KW-1185">Reference proteome</keyword>
<evidence type="ECO:0000256" key="1">
    <source>
        <dbReference type="SAM" id="Phobius"/>
    </source>
</evidence>
<dbReference type="EMBL" id="SADE01000002">
    <property type="protein sequence ID" value="RVU36798.1"/>
    <property type="molecule type" value="Genomic_DNA"/>
</dbReference>
<organism evidence="2 3">
    <name type="scientific">Hwanghaeella grinnelliae</name>
    <dbReference type="NCBI Taxonomy" id="2500179"/>
    <lineage>
        <taxon>Bacteria</taxon>
        <taxon>Pseudomonadati</taxon>
        <taxon>Pseudomonadota</taxon>
        <taxon>Alphaproteobacteria</taxon>
        <taxon>Rhodospirillales</taxon>
        <taxon>Rhodospirillaceae</taxon>
        <taxon>Hwanghaeella</taxon>
    </lineage>
</organism>